<dbReference type="EMBL" id="CAKOGL010000003">
    <property type="protein sequence ID" value="CAH2084590.1"/>
    <property type="molecule type" value="Genomic_DNA"/>
</dbReference>
<dbReference type="SMART" id="SM00700">
    <property type="entry name" value="JHBP"/>
    <property type="match status" value="1"/>
</dbReference>
<proteinExistence type="predicted"/>
<feature type="region of interest" description="Disordered" evidence="1">
    <location>
        <begin position="1"/>
        <end position="103"/>
    </location>
</feature>
<dbReference type="GO" id="GO:0005615">
    <property type="term" value="C:extracellular space"/>
    <property type="evidence" value="ECO:0007669"/>
    <property type="project" value="TreeGrafter"/>
</dbReference>
<dbReference type="PANTHER" id="PTHR11008:SF32">
    <property type="entry name" value="CIRCADIAN CLOCK-CONTROLLED PROTEIN DAYWAKE-RELATED"/>
    <property type="match status" value="1"/>
</dbReference>
<evidence type="ECO:0000313" key="2">
    <source>
        <dbReference type="EMBL" id="CAH2084590.1"/>
    </source>
</evidence>
<feature type="compositionally biased region" description="Low complexity" evidence="1">
    <location>
        <begin position="75"/>
        <end position="90"/>
    </location>
</feature>
<reference evidence="2" key="1">
    <citation type="submission" date="2022-03" db="EMBL/GenBank/DDBJ databases">
        <authorList>
            <person name="Tunstrom K."/>
        </authorList>
    </citation>
    <scope>NUCLEOTIDE SEQUENCE</scope>
</reference>
<name>A0AAU9TIK2_EUPED</name>
<sequence>MAQTGLEEFPGLPKALSKGKGKGKWKGRRKEVGSAAFGPSNSKEAASQVAETQAEPAASWTEVVRHRSAPKKQMTSAPPAKTTAPEKPTAPVQPGKKGTPLPKLALPRSAAVIPKLRSEAAARGTTFGAALLKAETSVDFKELGIGILRIRQNGRLGSSAFSKSLFTPCMLTDVACIENSLNTALPQIFEGIPKLGIESSDPDFNKIIEINVPNLKIQLFNTTLIGLKTCKLSNLRFNSDLTHLSTDINCPEGELKATGQYDMKGRIGTLHMEGNGDYEFFAGQFLLNLECEIEKVKRNDGKTQMFLKNYKFVAKPLTKIDFAFQNLFNGREDLAEAVRKFARENWKAIAELVQDPIWDAAFTDVFKNINKYLENVTLEEVLIKY</sequence>
<dbReference type="AlphaFoldDB" id="A0AAU9TIK2"/>
<protein>
    <submittedName>
        <fullName evidence="2">Uncharacterized protein</fullName>
    </submittedName>
</protein>
<dbReference type="PANTHER" id="PTHR11008">
    <property type="entry name" value="PROTEIN TAKEOUT-LIKE PROTEIN"/>
    <property type="match status" value="1"/>
</dbReference>
<feature type="compositionally biased region" description="Basic residues" evidence="1">
    <location>
        <begin position="17"/>
        <end position="29"/>
    </location>
</feature>
<gene>
    <name evidence="2" type="ORF">EEDITHA_LOCUS1145</name>
</gene>
<keyword evidence="3" id="KW-1185">Reference proteome</keyword>
<dbReference type="Proteomes" id="UP001153954">
    <property type="component" value="Unassembled WGS sequence"/>
</dbReference>
<comment type="caution">
    <text evidence="2">The sequence shown here is derived from an EMBL/GenBank/DDBJ whole genome shotgun (WGS) entry which is preliminary data.</text>
</comment>
<dbReference type="Gene3D" id="3.15.10.30">
    <property type="entry name" value="Haemolymph juvenile hormone binding protein"/>
    <property type="match status" value="1"/>
</dbReference>
<evidence type="ECO:0000256" key="1">
    <source>
        <dbReference type="SAM" id="MobiDB-lite"/>
    </source>
</evidence>
<dbReference type="InterPro" id="IPR038606">
    <property type="entry name" value="To_sf"/>
</dbReference>
<dbReference type="InterPro" id="IPR010562">
    <property type="entry name" value="Haemolymph_juvenile_hormone-bd"/>
</dbReference>
<dbReference type="Pfam" id="PF06585">
    <property type="entry name" value="JHBP"/>
    <property type="match status" value="1"/>
</dbReference>
<accession>A0AAU9TIK2</accession>
<evidence type="ECO:0000313" key="3">
    <source>
        <dbReference type="Proteomes" id="UP001153954"/>
    </source>
</evidence>
<feature type="compositionally biased region" description="Polar residues" evidence="1">
    <location>
        <begin position="39"/>
        <end position="51"/>
    </location>
</feature>
<organism evidence="2 3">
    <name type="scientific">Euphydryas editha</name>
    <name type="common">Edith's checkerspot</name>
    <dbReference type="NCBI Taxonomy" id="104508"/>
    <lineage>
        <taxon>Eukaryota</taxon>
        <taxon>Metazoa</taxon>
        <taxon>Ecdysozoa</taxon>
        <taxon>Arthropoda</taxon>
        <taxon>Hexapoda</taxon>
        <taxon>Insecta</taxon>
        <taxon>Pterygota</taxon>
        <taxon>Neoptera</taxon>
        <taxon>Endopterygota</taxon>
        <taxon>Lepidoptera</taxon>
        <taxon>Glossata</taxon>
        <taxon>Ditrysia</taxon>
        <taxon>Papilionoidea</taxon>
        <taxon>Nymphalidae</taxon>
        <taxon>Nymphalinae</taxon>
        <taxon>Euphydryas</taxon>
    </lineage>
</organism>